<sequence length="123" mass="13847">MIATIFGGSNCVDNNKKQLSCCGEDSCLGKSFGAMWMGRFNHSGEMFPMHVLELMRATGSHAKPKQAEDRVCGRQSLADNMCMQTDSRHRTCKTCGIYGAHWRRRTRRKQVWGIRITELGSST</sequence>
<accession>A0A2I0VJA1</accession>
<reference evidence="1 2" key="1">
    <citation type="journal article" date="2016" name="Sci. Rep.">
        <title>The Dendrobium catenatum Lindl. genome sequence provides insights into polysaccharide synthase, floral development and adaptive evolution.</title>
        <authorList>
            <person name="Zhang G.Q."/>
            <person name="Xu Q."/>
            <person name="Bian C."/>
            <person name="Tsai W.C."/>
            <person name="Yeh C.M."/>
            <person name="Liu K.W."/>
            <person name="Yoshida K."/>
            <person name="Zhang L.S."/>
            <person name="Chang S.B."/>
            <person name="Chen F."/>
            <person name="Shi Y."/>
            <person name="Su Y.Y."/>
            <person name="Zhang Y.Q."/>
            <person name="Chen L.J."/>
            <person name="Yin Y."/>
            <person name="Lin M."/>
            <person name="Huang H."/>
            <person name="Deng H."/>
            <person name="Wang Z.W."/>
            <person name="Zhu S.L."/>
            <person name="Zhao X."/>
            <person name="Deng C."/>
            <person name="Niu S.C."/>
            <person name="Huang J."/>
            <person name="Wang M."/>
            <person name="Liu G.H."/>
            <person name="Yang H.J."/>
            <person name="Xiao X.J."/>
            <person name="Hsiao Y.Y."/>
            <person name="Wu W.L."/>
            <person name="Chen Y.Y."/>
            <person name="Mitsuda N."/>
            <person name="Ohme-Takagi M."/>
            <person name="Luo Y.B."/>
            <person name="Van de Peer Y."/>
            <person name="Liu Z.J."/>
        </authorList>
    </citation>
    <scope>NUCLEOTIDE SEQUENCE [LARGE SCALE GENOMIC DNA]</scope>
    <source>
        <tissue evidence="1">The whole plant</tissue>
    </source>
</reference>
<dbReference type="AlphaFoldDB" id="A0A2I0VJA1"/>
<evidence type="ECO:0000313" key="1">
    <source>
        <dbReference type="EMBL" id="PKU63485.1"/>
    </source>
</evidence>
<organism evidence="1 2">
    <name type="scientific">Dendrobium catenatum</name>
    <dbReference type="NCBI Taxonomy" id="906689"/>
    <lineage>
        <taxon>Eukaryota</taxon>
        <taxon>Viridiplantae</taxon>
        <taxon>Streptophyta</taxon>
        <taxon>Embryophyta</taxon>
        <taxon>Tracheophyta</taxon>
        <taxon>Spermatophyta</taxon>
        <taxon>Magnoliopsida</taxon>
        <taxon>Liliopsida</taxon>
        <taxon>Asparagales</taxon>
        <taxon>Orchidaceae</taxon>
        <taxon>Epidendroideae</taxon>
        <taxon>Malaxideae</taxon>
        <taxon>Dendrobiinae</taxon>
        <taxon>Dendrobium</taxon>
    </lineage>
</organism>
<gene>
    <name evidence="1" type="ORF">MA16_Dca019294</name>
</gene>
<dbReference type="EMBL" id="KZ503487">
    <property type="protein sequence ID" value="PKU63485.1"/>
    <property type="molecule type" value="Genomic_DNA"/>
</dbReference>
<reference evidence="1 2" key="2">
    <citation type="journal article" date="2017" name="Nature">
        <title>The Apostasia genome and the evolution of orchids.</title>
        <authorList>
            <person name="Zhang G.Q."/>
            <person name="Liu K.W."/>
            <person name="Li Z."/>
            <person name="Lohaus R."/>
            <person name="Hsiao Y.Y."/>
            <person name="Niu S.C."/>
            <person name="Wang J.Y."/>
            <person name="Lin Y.C."/>
            <person name="Xu Q."/>
            <person name="Chen L.J."/>
            <person name="Yoshida K."/>
            <person name="Fujiwara S."/>
            <person name="Wang Z.W."/>
            <person name="Zhang Y.Q."/>
            <person name="Mitsuda N."/>
            <person name="Wang M."/>
            <person name="Liu G.H."/>
            <person name="Pecoraro L."/>
            <person name="Huang H.X."/>
            <person name="Xiao X.J."/>
            <person name="Lin M."/>
            <person name="Wu X.Y."/>
            <person name="Wu W.L."/>
            <person name="Chen Y.Y."/>
            <person name="Chang S.B."/>
            <person name="Sakamoto S."/>
            <person name="Ohme-Takagi M."/>
            <person name="Yagi M."/>
            <person name="Zeng S.J."/>
            <person name="Shen C.Y."/>
            <person name="Yeh C.M."/>
            <person name="Luo Y.B."/>
            <person name="Tsai W.C."/>
            <person name="Van de Peer Y."/>
            <person name="Liu Z.J."/>
        </authorList>
    </citation>
    <scope>NUCLEOTIDE SEQUENCE [LARGE SCALE GENOMIC DNA]</scope>
    <source>
        <tissue evidence="1">The whole plant</tissue>
    </source>
</reference>
<name>A0A2I0VJA1_9ASPA</name>
<proteinExistence type="predicted"/>
<keyword evidence="2" id="KW-1185">Reference proteome</keyword>
<evidence type="ECO:0000313" key="2">
    <source>
        <dbReference type="Proteomes" id="UP000233837"/>
    </source>
</evidence>
<protein>
    <submittedName>
        <fullName evidence="1">Uncharacterized protein</fullName>
    </submittedName>
</protein>
<dbReference type="Proteomes" id="UP000233837">
    <property type="component" value="Unassembled WGS sequence"/>
</dbReference>